<dbReference type="SUPFAM" id="SSF48366">
    <property type="entry name" value="Ras GEF"/>
    <property type="match status" value="1"/>
</dbReference>
<reference evidence="29" key="1">
    <citation type="submission" date="2020-12" db="EMBL/GenBank/DDBJ databases">
        <authorList>
            <consortium name="Molecular Ecology Group"/>
        </authorList>
    </citation>
    <scope>NUCLEOTIDE SEQUENCE</scope>
    <source>
        <strain evidence="29">TBG_1078</strain>
    </source>
</reference>
<dbReference type="InterPro" id="IPR001895">
    <property type="entry name" value="RASGEF_cat_dom"/>
</dbReference>
<dbReference type="CDD" id="cd17229">
    <property type="entry name" value="RA1_PLC-epsilon"/>
    <property type="match status" value="1"/>
</dbReference>
<dbReference type="GO" id="GO:0004435">
    <property type="term" value="F:phosphatidylinositol-4,5-bisphosphate phospholipase C activity"/>
    <property type="evidence" value="ECO:0007669"/>
    <property type="project" value="UniProtKB-EC"/>
</dbReference>
<dbReference type="Proteomes" id="UP000645828">
    <property type="component" value="Unassembled WGS sequence"/>
</dbReference>
<evidence type="ECO:0000259" key="25">
    <source>
        <dbReference type="PROSITE" id="PS50004"/>
    </source>
</evidence>
<dbReference type="CDD" id="cd08596">
    <property type="entry name" value="PI-PLCc_epsilon"/>
    <property type="match status" value="1"/>
</dbReference>
<dbReference type="GO" id="GO:0007186">
    <property type="term" value="P:G protein-coupled receptor signaling pathway"/>
    <property type="evidence" value="ECO:0007669"/>
    <property type="project" value="TreeGrafter"/>
</dbReference>
<dbReference type="InterPro" id="IPR046973">
    <property type="entry name" value="PLC-epsilon1_cat"/>
</dbReference>
<keyword evidence="16" id="KW-0333">Golgi apparatus</keyword>
<dbReference type="PROSITE" id="PS50007">
    <property type="entry name" value="PIPLC_X_DOMAIN"/>
    <property type="match status" value="1"/>
</dbReference>
<dbReference type="SMART" id="SM00148">
    <property type="entry name" value="PLCXc"/>
    <property type="match status" value="1"/>
</dbReference>
<feature type="domain" description="C2" evidence="25">
    <location>
        <begin position="1775"/>
        <end position="1900"/>
    </location>
</feature>
<evidence type="ECO:0000256" key="1">
    <source>
        <dbReference type="ARBA" id="ARBA00001195"/>
    </source>
</evidence>
<dbReference type="Gene3D" id="3.10.20.90">
    <property type="entry name" value="Phosphatidylinositol 3-kinase Catalytic Subunit, Chain A, domain 1"/>
    <property type="match status" value="2"/>
</dbReference>
<gene>
    <name evidence="29" type="ORF">NYPRO_LOCUS19087</name>
</gene>
<evidence type="ECO:0000256" key="10">
    <source>
        <dbReference type="ARBA" id="ARBA00022658"/>
    </source>
</evidence>
<evidence type="ECO:0000256" key="17">
    <source>
        <dbReference type="ARBA" id="ARBA00023098"/>
    </source>
</evidence>
<dbReference type="SUPFAM" id="SSF49562">
    <property type="entry name" value="C2 domain (Calcium/lipid-binding domain, CaLB)"/>
    <property type="match status" value="1"/>
</dbReference>
<feature type="compositionally biased region" description="Polar residues" evidence="24">
    <location>
        <begin position="966"/>
        <end position="976"/>
    </location>
</feature>
<dbReference type="InterPro" id="IPR046974">
    <property type="entry name" value="PLC_epsilon1_EF"/>
</dbReference>
<feature type="compositionally biased region" description="Low complexity" evidence="24">
    <location>
        <begin position="1075"/>
        <end position="1101"/>
    </location>
</feature>
<dbReference type="GO" id="GO:0005829">
    <property type="term" value="C:cytosol"/>
    <property type="evidence" value="ECO:0007669"/>
    <property type="project" value="UniProtKB-SubCell"/>
</dbReference>
<keyword evidence="9" id="KW-0597">Phosphoprotein</keyword>
<dbReference type="SUPFAM" id="SSF51695">
    <property type="entry name" value="PLC-like phosphodiesterases"/>
    <property type="match status" value="1"/>
</dbReference>
<evidence type="ECO:0000256" key="9">
    <source>
        <dbReference type="ARBA" id="ARBA00022553"/>
    </source>
</evidence>
<comment type="function">
    <text evidence="21">The production of the second messenger molecules diacylglycerol (DAG) and inositol 1,4,5-trisphosphate (IP3) is mediated by activated phosphatidylinositol-specific phospholipase C enzymes. PLCE1 is a bifunctional enzyme which also regulates small GTPases of the Ras superfamily through its Ras guanine-exchange factor (RasGEF) activity. As an effector of heterotrimeric and small G-protein, it may play a role in cell survival, cell growth, actin organization and T-cell activation. In podocytes, is involved in the regulation of lamellipodia formation. Acts downstream of AVIL to allow ARP2/3 complex assembly.</text>
</comment>
<dbReference type="Gene3D" id="1.10.238.10">
    <property type="entry name" value="EF-hand"/>
    <property type="match status" value="1"/>
</dbReference>
<dbReference type="GO" id="GO:0000139">
    <property type="term" value="C:Golgi membrane"/>
    <property type="evidence" value="ECO:0007669"/>
    <property type="project" value="UniProtKB-SubCell"/>
</dbReference>
<dbReference type="GO" id="GO:0051209">
    <property type="term" value="P:release of sequestered calcium ion into cytosol"/>
    <property type="evidence" value="ECO:0007669"/>
    <property type="project" value="TreeGrafter"/>
</dbReference>
<evidence type="ECO:0000259" key="26">
    <source>
        <dbReference type="PROSITE" id="PS50008"/>
    </source>
</evidence>
<dbReference type="EMBL" id="CAJHUB010000762">
    <property type="protein sequence ID" value="CAD7686294.1"/>
    <property type="molecule type" value="Genomic_DNA"/>
</dbReference>
<evidence type="ECO:0000256" key="16">
    <source>
        <dbReference type="ARBA" id="ARBA00023034"/>
    </source>
</evidence>
<keyword evidence="7" id="KW-1003">Cell membrane</keyword>
<name>A0A811ZCA0_NYCPR</name>
<feature type="region of interest" description="Disordered" evidence="24">
    <location>
        <begin position="28"/>
        <end position="49"/>
    </location>
</feature>
<dbReference type="PROSITE" id="PS50200">
    <property type="entry name" value="RA"/>
    <property type="match status" value="1"/>
</dbReference>
<dbReference type="InterPro" id="IPR035892">
    <property type="entry name" value="C2_domain_sf"/>
</dbReference>
<keyword evidence="13 23" id="KW-0378">Hydrolase</keyword>
<dbReference type="FunFam" id="3.20.20.190:FF:000090">
    <property type="entry name" value="Phosphoinositide phospholipase C"/>
    <property type="match status" value="1"/>
</dbReference>
<dbReference type="InterPro" id="IPR011992">
    <property type="entry name" value="EF-hand-dom_pair"/>
</dbReference>
<dbReference type="InterPro" id="IPR000008">
    <property type="entry name" value="C2_dom"/>
</dbReference>
<feature type="compositionally biased region" description="Acidic residues" evidence="24">
    <location>
        <begin position="1489"/>
        <end position="1501"/>
    </location>
</feature>
<evidence type="ECO:0000256" key="23">
    <source>
        <dbReference type="RuleBase" id="RU361133"/>
    </source>
</evidence>
<keyword evidence="15 23" id="KW-0442">Lipid degradation</keyword>
<comment type="subcellular location">
    <subcellularLocation>
        <location evidence="3">Cell membrane</location>
    </subcellularLocation>
    <subcellularLocation>
        <location evidence="5">Cell projection</location>
        <location evidence="5">Lamellipodium</location>
    </subcellularLocation>
    <subcellularLocation>
        <location evidence="6">Cytoplasm</location>
        <location evidence="6">Cytosol</location>
    </subcellularLocation>
    <subcellularLocation>
        <location evidence="4">Golgi apparatus membrane</location>
    </subcellularLocation>
</comment>
<dbReference type="SMART" id="SM00147">
    <property type="entry name" value="RasGEF"/>
    <property type="match status" value="1"/>
</dbReference>
<dbReference type="PROSITE" id="PS50008">
    <property type="entry name" value="PIPLC_Y_DOMAIN"/>
    <property type="match status" value="1"/>
</dbReference>
<sequence>MTSEEMAASVLTPVTQRKVTFAPSAVDESSEKVSDISVPKAHSVKQSEQTSTIPWMNKLKEESSGSNLPKILSIAREKIASDENSNEECWTESIPVSVKNLNINHNNILTNRQCVLPQSQSYDTCNSVMEEDPCLETGISSSLERKVFPGIQLEVNRPPMDFRPPGLMDFSTLGSQSAIVDTGQAHPDSNKAAFQIFNYEVDRRMSDTFCTLSGDLILDDCGNCVPLSSGFGGEQKKNYVAYTCKLMELAENCDNENGQLQCDDYDALDDKYLCFEDSCQRASVVCSSDSFHREDLTNSPPAKTFLSHFEDFPDNGEDVEDFFKNKKERSTLLVRRFCKNDREVKKSVYTGTRAIMRTLPSGHIGLEAYSYIDQKRSGPLLPRGRVLEQLSVVAIRQDGSQCLSEAEWYRPGTSMANSSALPSSSAGISKELIDLQPLIQFPEEVASILMEQEQNIYRRVLPVDYLYFLTRDLGTPECQTPLPCLKASISASILSSQNGEHNALEDLVMRFNEVSSWVTWLILTAGSMEEKREVFSYLVHVAKCCWNMGNYNAVMEFLAGLRSRKVLKMWQFMDQSDLETMRSLKDAMAQHESSCEYRKVITRALHIPGCKVVPFCGVFLKELCEVLDGASGLMKLCPRYNSQEETLEFVADYSGQDNFLQRVGHNGLKNSEKESTVNSIFQIIRSCSRSLEAEEEDSPSEGNRSRKNSLRDKARWQFIIGDLLDSENDIFEQSKEWDSPSSEEPQKAFDHGTELIPWYVLSIRADVHQFLLQGATVLRYDQDTHLSARCFLQLQPDNSTLTWIKPTAASPASARAKLGVLSNTSEPGKFPSPGSAGLSGLAEGVLDLFSAKAVYMGHPSIDIHTVCVQNKLGSMFLSETGVTLLYGLQTTDNRLLHFVAPKHTAKMLFSGLLELTRAVRKMRKFPDQRQQWLRKQYVSLYQEDGRYEGPTLAHAVELFGGRRWSTRNPSPGTSAKSAEKPSVQRNNTLGISTTKKKKKILIRGESGEAADDEMATRKAKMHRECRSRSGSDPQDMNEQEESEANAIMSPPNTLPSRRAHSLTTAGSPNLSAGTSSPIRPVSSPVLSSSNKSPSSAWSSSSWHGRIKGGMKGFQSFMVSDSNMSFVEFVELFKSFSVRSRKDLKDLFDIYAVPCNRAGSESAPLYTNLTIDENTSDLQPDLDLLTRNVSDLGLFIKSKQQLSDNQRQISDAIAAASIVTNGTGVESTSLGIFGVGILQLNDFLVNCQGEHCTYDEILSIIQKFEPSISMCHQGLLSFEGFARFLMDKDNFASKNDESQENIKDLQLPLSYYYIESSHNTYLTGHQLKGESSVELYSQVLLQGCRSVELDCWDGDDGMPIIYHGHTLTTKIPFKEVVEAIDRSAFINSDLPIIISIENHCSLPQQRKMAEIFKTVFGEKLVAKFLFESDFSDDPMLPSPDQLRRKVLLKNKKLKAHQTPVDILKQKAHQLASMQAQAYNGGNVNPSPANNEEEEDEEDEYDYDYESLSDADVLTASPAPNSQEDNILEDRPENKSCNDKLQFEYNEEIPKRIKKADNSAFNKGKVYDMELGEEFYLPQNKKESRQIAPELSDLVIYCQAVKFPGLSTLNASGSNRGKERKSRKSIFGNNPGRMSPGETASFNKASGKSSCEGMRQAWEESSSPLNPTTSLSAIIRTPKCYHISSLNENAAKRLCRRYSQKLIQHTACQLLRTYPAATRIDSSNPNPLLFWLHGIQLVALNYQTDDLPLHLNAAMFEANGGCGYVLKPPVLWDKNCPMYQKFSPLERDLDNMEPAVYSLTIVSGQNVCPSSSTGSPCIEVDVLGMPLDSCHFRTKPIHRNTLNPMWNEQFLFRVHFEDLIFLRFAVVENNSSAITAQRIIPLKALKRGYRHLQLRNLHNEVLEISSLFINSRRMEENSSSSATPASLMFNTEERKCLQTHRVTVHGVPGPEPFTVFSISGGTKAKQLLQQILTSEQDTKPIVTDYFLMEEKYFISKEKNECRKQPFQRVIGPEEEIMQILSSWFPEEGYVGRIVLKTQQENLEERSIVQDDKEVILSSEEESFFVQVHDVSPEQPRTVIKAPRVSTAQDVIQQTLCKAKYSYSILSNPNPSDYVLLEEVVKDATKKSSTPKSSQRVLLDQECVFQAQSKWKGAGKFILRLKEQVQASREDKRKGISFASEFKKFTKSTKQPRGLTSSQVLASESAQNKEEKPTGSLSSSDTTDSRQ</sequence>
<dbReference type="GO" id="GO:0005886">
    <property type="term" value="C:plasma membrane"/>
    <property type="evidence" value="ECO:0007669"/>
    <property type="project" value="UniProtKB-SubCell"/>
</dbReference>
<evidence type="ECO:0000256" key="7">
    <source>
        <dbReference type="ARBA" id="ARBA00022475"/>
    </source>
</evidence>
<keyword evidence="8" id="KW-0963">Cytoplasm</keyword>
<evidence type="ECO:0000256" key="15">
    <source>
        <dbReference type="ARBA" id="ARBA00022963"/>
    </source>
</evidence>
<dbReference type="Pfam" id="PF00788">
    <property type="entry name" value="RA"/>
    <property type="match status" value="1"/>
</dbReference>
<evidence type="ECO:0000256" key="13">
    <source>
        <dbReference type="ARBA" id="ARBA00022801"/>
    </source>
</evidence>
<dbReference type="GO" id="GO:0030027">
    <property type="term" value="C:lamellipodium"/>
    <property type="evidence" value="ECO:0007669"/>
    <property type="project" value="UniProtKB-SubCell"/>
</dbReference>
<evidence type="ECO:0000256" key="8">
    <source>
        <dbReference type="ARBA" id="ARBA00022490"/>
    </source>
</evidence>
<evidence type="ECO:0000256" key="4">
    <source>
        <dbReference type="ARBA" id="ARBA00004394"/>
    </source>
</evidence>
<dbReference type="SMART" id="SM00239">
    <property type="entry name" value="C2"/>
    <property type="match status" value="1"/>
</dbReference>
<dbReference type="FunFam" id="3.10.20.90:FF:000118">
    <property type="entry name" value="Phosphoinositide phospholipase C"/>
    <property type="match status" value="1"/>
</dbReference>
<dbReference type="InterPro" id="IPR036964">
    <property type="entry name" value="RASGEF_cat_dom_sf"/>
</dbReference>
<dbReference type="PANTHER" id="PTHR10336:SF6">
    <property type="entry name" value="1-PHOSPHATIDYLINOSITOL 4,5-BISPHOSPHATE PHOSPHODIESTERASE EPSILON-1"/>
    <property type="match status" value="1"/>
</dbReference>
<dbReference type="SUPFAM" id="SSF47473">
    <property type="entry name" value="EF-hand"/>
    <property type="match status" value="1"/>
</dbReference>
<dbReference type="InterPro" id="IPR001192">
    <property type="entry name" value="PI-PLC_fam"/>
</dbReference>
<feature type="region of interest" description="Disordered" evidence="24">
    <location>
        <begin position="1607"/>
        <end position="1646"/>
    </location>
</feature>
<evidence type="ECO:0000313" key="30">
    <source>
        <dbReference type="Proteomes" id="UP000645828"/>
    </source>
</evidence>
<evidence type="ECO:0000256" key="12">
    <source>
        <dbReference type="ARBA" id="ARBA00022737"/>
    </source>
</evidence>
<feature type="domain" description="Ras-GEF" evidence="27">
    <location>
        <begin position="441"/>
        <end position="694"/>
    </location>
</feature>
<feature type="compositionally biased region" description="Polar residues" evidence="24">
    <location>
        <begin position="1636"/>
        <end position="1646"/>
    </location>
</feature>
<keyword evidence="30" id="KW-1185">Reference proteome</keyword>
<evidence type="ECO:0000256" key="21">
    <source>
        <dbReference type="ARBA" id="ARBA00059831"/>
    </source>
</evidence>
<feature type="domain" description="Ras-associating" evidence="28">
    <location>
        <begin position="2059"/>
        <end position="2161"/>
    </location>
</feature>
<dbReference type="Gene3D" id="3.20.20.190">
    <property type="entry name" value="Phosphatidylinositol (PI) phosphodiesterase"/>
    <property type="match status" value="1"/>
</dbReference>
<feature type="region of interest" description="Disordered" evidence="24">
    <location>
        <begin position="1477"/>
        <end position="1501"/>
    </location>
</feature>
<comment type="cofactor">
    <cofactor evidence="2">
        <name>Ca(2+)</name>
        <dbReference type="ChEBI" id="CHEBI:29108"/>
    </cofactor>
</comment>
<dbReference type="GO" id="GO:0031267">
    <property type="term" value="F:small GTPase binding"/>
    <property type="evidence" value="ECO:0007669"/>
    <property type="project" value="UniProtKB-ARBA"/>
</dbReference>
<dbReference type="Pfam" id="PF00388">
    <property type="entry name" value="PI-PLC-X"/>
    <property type="match status" value="1"/>
</dbReference>
<feature type="compositionally biased region" description="Polar residues" evidence="24">
    <location>
        <begin position="2185"/>
        <end position="2203"/>
    </location>
</feature>
<evidence type="ECO:0000256" key="5">
    <source>
        <dbReference type="ARBA" id="ARBA00004510"/>
    </source>
</evidence>
<dbReference type="EC" id="3.1.4.11" evidence="23"/>
<dbReference type="GO" id="GO:0016042">
    <property type="term" value="P:lipid catabolic process"/>
    <property type="evidence" value="ECO:0007669"/>
    <property type="project" value="UniProtKB-KW"/>
</dbReference>
<dbReference type="InterPro" id="IPR023578">
    <property type="entry name" value="Ras_GEF_dom_sf"/>
</dbReference>
<dbReference type="FunFam" id="3.10.20.90:FF:000086">
    <property type="entry name" value="Phosphoinositide phospholipase C"/>
    <property type="match status" value="1"/>
</dbReference>
<dbReference type="Gene3D" id="1.10.840.10">
    <property type="entry name" value="Ras guanine-nucleotide exchange factors catalytic domain"/>
    <property type="match status" value="1"/>
</dbReference>
<feature type="compositionally biased region" description="Polar residues" evidence="24">
    <location>
        <begin position="1477"/>
        <end position="1488"/>
    </location>
</feature>
<proteinExistence type="predicted"/>
<dbReference type="GO" id="GO:0007265">
    <property type="term" value="P:Ras protein signal transduction"/>
    <property type="evidence" value="ECO:0007669"/>
    <property type="project" value="TreeGrafter"/>
</dbReference>
<feature type="region of interest" description="Disordered" evidence="24">
    <location>
        <begin position="1513"/>
        <end position="1535"/>
    </location>
</feature>
<dbReference type="Pfam" id="PF00168">
    <property type="entry name" value="C2"/>
    <property type="match status" value="1"/>
</dbReference>
<evidence type="ECO:0000256" key="22">
    <source>
        <dbReference type="PROSITE-ProRule" id="PRU00168"/>
    </source>
</evidence>
<organism evidence="29 30">
    <name type="scientific">Nyctereutes procyonoides</name>
    <name type="common">Raccoon dog</name>
    <name type="synonym">Canis procyonoides</name>
    <dbReference type="NCBI Taxonomy" id="34880"/>
    <lineage>
        <taxon>Eukaryota</taxon>
        <taxon>Metazoa</taxon>
        <taxon>Chordata</taxon>
        <taxon>Craniata</taxon>
        <taxon>Vertebrata</taxon>
        <taxon>Euteleostomi</taxon>
        <taxon>Mammalia</taxon>
        <taxon>Eutheria</taxon>
        <taxon>Laurasiatheria</taxon>
        <taxon>Carnivora</taxon>
        <taxon>Caniformia</taxon>
        <taxon>Canidae</taxon>
        <taxon>Nyctereutes</taxon>
    </lineage>
</organism>
<evidence type="ECO:0000313" key="29">
    <source>
        <dbReference type="EMBL" id="CAD7686294.1"/>
    </source>
</evidence>
<dbReference type="PROSITE" id="PS50004">
    <property type="entry name" value="C2"/>
    <property type="match status" value="1"/>
</dbReference>
<keyword evidence="20" id="KW-0966">Cell projection</keyword>
<keyword evidence="11" id="KW-0479">Metal-binding</keyword>
<evidence type="ECO:0000256" key="20">
    <source>
        <dbReference type="ARBA" id="ARBA00023273"/>
    </source>
</evidence>
<dbReference type="SMART" id="SM00149">
    <property type="entry name" value="PLCYc"/>
    <property type="match status" value="1"/>
</dbReference>
<dbReference type="FunFam" id="1.10.238.10:FF:000092">
    <property type="entry name" value="Phosphoinositide phospholipase C"/>
    <property type="match status" value="1"/>
</dbReference>
<evidence type="ECO:0000256" key="18">
    <source>
        <dbReference type="ARBA" id="ARBA00023136"/>
    </source>
</evidence>
<keyword evidence="17 23" id="KW-0443">Lipid metabolism</keyword>
<dbReference type="InterPro" id="IPR000159">
    <property type="entry name" value="RA_dom"/>
</dbReference>
<comment type="catalytic activity">
    <reaction evidence="1 23">
        <text>a 1,2-diacyl-sn-glycero-3-phospho-(1D-myo-inositol-4,5-bisphosphate) + H2O = 1D-myo-inositol 1,4,5-trisphosphate + a 1,2-diacyl-sn-glycerol + H(+)</text>
        <dbReference type="Rhea" id="RHEA:33179"/>
        <dbReference type="ChEBI" id="CHEBI:15377"/>
        <dbReference type="ChEBI" id="CHEBI:15378"/>
        <dbReference type="ChEBI" id="CHEBI:17815"/>
        <dbReference type="ChEBI" id="CHEBI:58456"/>
        <dbReference type="ChEBI" id="CHEBI:203600"/>
        <dbReference type="EC" id="3.1.4.11"/>
    </reaction>
</comment>
<dbReference type="SMART" id="SM00314">
    <property type="entry name" value="RA"/>
    <property type="match status" value="1"/>
</dbReference>
<keyword evidence="14" id="KW-0106">Calcium</keyword>
<dbReference type="GO" id="GO:0046872">
    <property type="term" value="F:metal ion binding"/>
    <property type="evidence" value="ECO:0007669"/>
    <property type="project" value="UniProtKB-KW"/>
</dbReference>
<comment type="caution">
    <text evidence="29">The sequence shown here is derived from an EMBL/GenBank/DDBJ whole genome shotgun (WGS) entry which is preliminary data.</text>
</comment>
<dbReference type="SUPFAM" id="SSF54236">
    <property type="entry name" value="Ubiquitin-like"/>
    <property type="match status" value="2"/>
</dbReference>
<dbReference type="PRINTS" id="PR00390">
    <property type="entry name" value="PHPHLIPASEC"/>
</dbReference>
<evidence type="ECO:0000256" key="6">
    <source>
        <dbReference type="ARBA" id="ARBA00004514"/>
    </source>
</evidence>
<dbReference type="Pfam" id="PF00387">
    <property type="entry name" value="PI-PLC-Y"/>
    <property type="match status" value="1"/>
</dbReference>
<dbReference type="CDD" id="cd01780">
    <property type="entry name" value="RA2_PLC-epsilon"/>
    <property type="match status" value="1"/>
</dbReference>
<accession>A0A811ZCA0</accession>
<evidence type="ECO:0000256" key="24">
    <source>
        <dbReference type="SAM" id="MobiDB-lite"/>
    </source>
</evidence>
<evidence type="ECO:0000259" key="28">
    <source>
        <dbReference type="PROSITE" id="PS50200"/>
    </source>
</evidence>
<evidence type="ECO:0000256" key="3">
    <source>
        <dbReference type="ARBA" id="ARBA00004236"/>
    </source>
</evidence>
<keyword evidence="10 22" id="KW-0344">Guanine-nucleotide releasing factor</keyword>
<keyword evidence="12" id="KW-0677">Repeat</keyword>
<feature type="compositionally biased region" description="Basic and acidic residues" evidence="24">
    <location>
        <begin position="1526"/>
        <end position="1535"/>
    </location>
</feature>
<evidence type="ECO:0000259" key="27">
    <source>
        <dbReference type="PROSITE" id="PS50009"/>
    </source>
</evidence>
<keyword evidence="19" id="KW-0807">Transducer</keyword>
<dbReference type="InterPro" id="IPR028398">
    <property type="entry name" value="PLC-epsilon1_RA2"/>
</dbReference>
<feature type="compositionally biased region" description="Polar residues" evidence="24">
    <location>
        <begin position="1050"/>
        <end position="1074"/>
    </location>
</feature>
<evidence type="ECO:0000256" key="14">
    <source>
        <dbReference type="ARBA" id="ARBA00022837"/>
    </source>
</evidence>
<dbReference type="GO" id="GO:0005085">
    <property type="term" value="F:guanyl-nucleotide exchange factor activity"/>
    <property type="evidence" value="ECO:0007669"/>
    <property type="project" value="UniProtKB-KW"/>
</dbReference>
<dbReference type="PANTHER" id="PTHR10336">
    <property type="entry name" value="PHOSPHOINOSITIDE-SPECIFIC PHOSPHOLIPASE C FAMILY PROTEIN"/>
    <property type="match status" value="1"/>
</dbReference>
<keyword evidence="18" id="KW-0472">Membrane</keyword>
<dbReference type="InterPro" id="IPR000909">
    <property type="entry name" value="PLipase_C_PInositol-sp_X_dom"/>
</dbReference>
<dbReference type="GO" id="GO:0048015">
    <property type="term" value="P:phosphatidylinositol-mediated signaling"/>
    <property type="evidence" value="ECO:0007669"/>
    <property type="project" value="TreeGrafter"/>
</dbReference>
<dbReference type="InterPro" id="IPR029071">
    <property type="entry name" value="Ubiquitin-like_domsf"/>
</dbReference>
<feature type="region of interest" description="Disordered" evidence="24">
    <location>
        <begin position="2184"/>
        <end position="2224"/>
    </location>
</feature>
<dbReference type="Gene3D" id="2.60.40.150">
    <property type="entry name" value="C2 domain"/>
    <property type="match status" value="1"/>
</dbReference>
<evidence type="ECO:0000256" key="19">
    <source>
        <dbReference type="ARBA" id="ARBA00023224"/>
    </source>
</evidence>
<dbReference type="CDD" id="cd16203">
    <property type="entry name" value="EFh_PI-PLCepsilon"/>
    <property type="match status" value="1"/>
</dbReference>
<dbReference type="PROSITE" id="PS50009">
    <property type="entry name" value="RASGEF_CAT"/>
    <property type="match status" value="1"/>
</dbReference>
<dbReference type="GO" id="GO:0046488">
    <property type="term" value="P:phosphatidylinositol metabolic process"/>
    <property type="evidence" value="ECO:0007669"/>
    <property type="project" value="TreeGrafter"/>
</dbReference>
<feature type="compositionally biased region" description="Polar residues" evidence="24">
    <location>
        <begin position="983"/>
        <end position="992"/>
    </location>
</feature>
<dbReference type="Pfam" id="PF00617">
    <property type="entry name" value="RasGEF"/>
    <property type="match status" value="1"/>
</dbReference>
<dbReference type="InterPro" id="IPR001711">
    <property type="entry name" value="PLipase_C_Pinositol-sp_Y"/>
</dbReference>
<protein>
    <recommendedName>
        <fullName evidence="23">Phosphoinositide phospholipase C</fullName>
        <ecNumber evidence="23">3.1.4.11</ecNumber>
    </recommendedName>
</protein>
<feature type="region of interest" description="Disordered" evidence="24">
    <location>
        <begin position="962"/>
        <end position="1102"/>
    </location>
</feature>
<evidence type="ECO:0000256" key="11">
    <source>
        <dbReference type="ARBA" id="ARBA00022723"/>
    </source>
</evidence>
<feature type="domain" description="PI-PLC Y-box" evidence="26">
    <location>
        <begin position="1679"/>
        <end position="1769"/>
    </location>
</feature>
<dbReference type="InterPro" id="IPR017946">
    <property type="entry name" value="PLC-like_Pdiesterase_TIM-brl"/>
</dbReference>
<dbReference type="FunFam" id="2.60.40.150:FF:000085">
    <property type="entry name" value="Phosphoinositide phospholipase C"/>
    <property type="match status" value="1"/>
</dbReference>
<evidence type="ECO:0000256" key="2">
    <source>
        <dbReference type="ARBA" id="ARBA00001913"/>
    </source>
</evidence>
<dbReference type="CDD" id="cd00275">
    <property type="entry name" value="C2_PLC_like"/>
    <property type="match status" value="1"/>
</dbReference>
<feature type="compositionally biased region" description="Low complexity" evidence="24">
    <location>
        <begin position="2213"/>
        <end position="2224"/>
    </location>
</feature>